<dbReference type="AlphaFoldDB" id="A0A917CRN1"/>
<evidence type="ECO:0000313" key="3">
    <source>
        <dbReference type="Proteomes" id="UP000637643"/>
    </source>
</evidence>
<dbReference type="Gene3D" id="2.60.300.12">
    <property type="entry name" value="HesB-like domain"/>
    <property type="match status" value="1"/>
</dbReference>
<protein>
    <recommendedName>
        <fullName evidence="1">Core domain-containing protein</fullName>
    </recommendedName>
</protein>
<dbReference type="InterPro" id="IPR000361">
    <property type="entry name" value="ATAP_core_dom"/>
</dbReference>
<comment type="caution">
    <text evidence="2">The sequence shown here is derived from an EMBL/GenBank/DDBJ whole genome shotgun (WGS) entry which is preliminary data.</text>
</comment>
<feature type="domain" description="Core" evidence="1">
    <location>
        <begin position="1"/>
        <end position="102"/>
    </location>
</feature>
<evidence type="ECO:0000313" key="2">
    <source>
        <dbReference type="EMBL" id="GGF94769.1"/>
    </source>
</evidence>
<organism evidence="2 3">
    <name type="scientific">Paenibacillus albidus</name>
    <dbReference type="NCBI Taxonomy" id="2041023"/>
    <lineage>
        <taxon>Bacteria</taxon>
        <taxon>Bacillati</taxon>
        <taxon>Bacillota</taxon>
        <taxon>Bacilli</taxon>
        <taxon>Bacillales</taxon>
        <taxon>Paenibacillaceae</taxon>
        <taxon>Paenibacillus</taxon>
    </lineage>
</organism>
<dbReference type="RefSeq" id="WP_308424240.1">
    <property type="nucleotide sequence ID" value="NZ_BMKR01000022.1"/>
</dbReference>
<sequence length="106" mass="12317">MHIELDELTTRKLEQNLAEKPGVFKLFVDTEGCGCNGVIVIRIVSRPEDTDIRIQTEPFTFYVDRQQESLFDEKMRLKADVDYPSFKLTSDSNLLGNHIRIQDLRD</sequence>
<dbReference type="SUPFAM" id="SSF89360">
    <property type="entry name" value="HesB-like domain"/>
    <property type="match status" value="1"/>
</dbReference>
<evidence type="ECO:0000259" key="1">
    <source>
        <dbReference type="Pfam" id="PF01521"/>
    </source>
</evidence>
<dbReference type="Pfam" id="PF01521">
    <property type="entry name" value="Fe-S_biosyn"/>
    <property type="match status" value="1"/>
</dbReference>
<gene>
    <name evidence="2" type="ORF">GCM10010912_44680</name>
</gene>
<dbReference type="InterPro" id="IPR035903">
    <property type="entry name" value="HesB-like_dom_sf"/>
</dbReference>
<reference evidence="2" key="1">
    <citation type="journal article" date="2014" name="Int. J. Syst. Evol. Microbiol.">
        <title>Complete genome sequence of Corynebacterium casei LMG S-19264T (=DSM 44701T), isolated from a smear-ripened cheese.</title>
        <authorList>
            <consortium name="US DOE Joint Genome Institute (JGI-PGF)"/>
            <person name="Walter F."/>
            <person name="Albersmeier A."/>
            <person name="Kalinowski J."/>
            <person name="Ruckert C."/>
        </authorList>
    </citation>
    <scope>NUCLEOTIDE SEQUENCE</scope>
    <source>
        <strain evidence="2">CGMCC 1.16134</strain>
    </source>
</reference>
<dbReference type="EMBL" id="BMKR01000022">
    <property type="protein sequence ID" value="GGF94769.1"/>
    <property type="molecule type" value="Genomic_DNA"/>
</dbReference>
<accession>A0A917CRN1</accession>
<proteinExistence type="predicted"/>
<keyword evidence="3" id="KW-1185">Reference proteome</keyword>
<name>A0A917CRN1_9BACL</name>
<dbReference type="Proteomes" id="UP000637643">
    <property type="component" value="Unassembled WGS sequence"/>
</dbReference>
<reference evidence="2" key="2">
    <citation type="submission" date="2020-09" db="EMBL/GenBank/DDBJ databases">
        <authorList>
            <person name="Sun Q."/>
            <person name="Zhou Y."/>
        </authorList>
    </citation>
    <scope>NUCLEOTIDE SEQUENCE</scope>
    <source>
        <strain evidence="2">CGMCC 1.16134</strain>
    </source>
</reference>